<dbReference type="CDD" id="cd00093">
    <property type="entry name" value="HTH_XRE"/>
    <property type="match status" value="1"/>
</dbReference>
<gene>
    <name evidence="2" type="ORF">SAMN04488109_2582</name>
</gene>
<organism evidence="2 3">
    <name type="scientific">Chryseolinea serpens</name>
    <dbReference type="NCBI Taxonomy" id="947013"/>
    <lineage>
        <taxon>Bacteria</taxon>
        <taxon>Pseudomonadati</taxon>
        <taxon>Bacteroidota</taxon>
        <taxon>Cytophagia</taxon>
        <taxon>Cytophagales</taxon>
        <taxon>Fulvivirgaceae</taxon>
        <taxon>Chryseolinea</taxon>
    </lineage>
</organism>
<protein>
    <submittedName>
        <fullName evidence="2">Helix-turn-helix</fullName>
    </submittedName>
</protein>
<evidence type="ECO:0000313" key="2">
    <source>
        <dbReference type="EMBL" id="SHG94561.1"/>
    </source>
</evidence>
<dbReference type="GO" id="GO:0003677">
    <property type="term" value="F:DNA binding"/>
    <property type="evidence" value="ECO:0007669"/>
    <property type="project" value="InterPro"/>
</dbReference>
<dbReference type="Proteomes" id="UP000184212">
    <property type="component" value="Unassembled WGS sequence"/>
</dbReference>
<dbReference type="AlphaFoldDB" id="A0A1M5NYH1"/>
<dbReference type="RefSeq" id="WP_073134237.1">
    <property type="nucleotide sequence ID" value="NZ_FQWQ01000001.1"/>
</dbReference>
<dbReference type="PROSITE" id="PS50943">
    <property type="entry name" value="HTH_CROC1"/>
    <property type="match status" value="1"/>
</dbReference>
<name>A0A1M5NYH1_9BACT</name>
<feature type="domain" description="HTH cro/C1-type" evidence="1">
    <location>
        <begin position="28"/>
        <end position="69"/>
    </location>
</feature>
<reference evidence="2 3" key="1">
    <citation type="submission" date="2016-11" db="EMBL/GenBank/DDBJ databases">
        <authorList>
            <person name="Jaros S."/>
            <person name="Januszkiewicz K."/>
            <person name="Wedrychowicz H."/>
        </authorList>
    </citation>
    <scope>NUCLEOTIDE SEQUENCE [LARGE SCALE GENOMIC DNA]</scope>
    <source>
        <strain evidence="2 3">DSM 24574</strain>
    </source>
</reference>
<accession>A0A1M5NYH1</accession>
<dbReference type="Pfam" id="PF01381">
    <property type="entry name" value="HTH_3"/>
    <property type="match status" value="1"/>
</dbReference>
<dbReference type="InterPro" id="IPR010982">
    <property type="entry name" value="Lambda_DNA-bd_dom_sf"/>
</dbReference>
<dbReference type="Gene3D" id="1.10.260.40">
    <property type="entry name" value="lambda repressor-like DNA-binding domains"/>
    <property type="match status" value="1"/>
</dbReference>
<dbReference type="SUPFAM" id="SSF47413">
    <property type="entry name" value="lambda repressor-like DNA-binding domains"/>
    <property type="match status" value="1"/>
</dbReference>
<evidence type="ECO:0000313" key="3">
    <source>
        <dbReference type="Proteomes" id="UP000184212"/>
    </source>
</evidence>
<sequence length="326" mass="38183">MILTDNIQSAFLDQVKKRLPPNLSMADELSEILNISRDSAYRRIRGETILSLDEVKTLCNRFGVSVDALLSPSNEMVSFHYRVVDSQHFTFDKWLKSVLNNLEMLVPFADKQLIYFAKDIPVFYYFNSPLMGPFKMFFWMNSVLKEEGYQNVPFSPDLIPKELITLGEKIWKRYSETPRIEIWSEETLNVTLRQIEFYHECGFFADPKYGVQLCNEYIALVQEIRSWASVGFKASVENKFHLYKNDLLIADNTILFRMGDKRVTFIPYNTMNILTTTQEPFCQQTEDYLINLINKSVLISTTGEKERAKFFNQMEQKIVQLRNRIG</sequence>
<keyword evidence="3" id="KW-1185">Reference proteome</keyword>
<proteinExistence type="predicted"/>
<dbReference type="OrthoDB" id="1098026at2"/>
<evidence type="ECO:0000259" key="1">
    <source>
        <dbReference type="PROSITE" id="PS50943"/>
    </source>
</evidence>
<dbReference type="STRING" id="947013.SAMN04488109_2582"/>
<dbReference type="SMART" id="SM00530">
    <property type="entry name" value="HTH_XRE"/>
    <property type="match status" value="1"/>
</dbReference>
<dbReference type="InterPro" id="IPR001387">
    <property type="entry name" value="Cro/C1-type_HTH"/>
</dbReference>
<dbReference type="EMBL" id="FQWQ01000001">
    <property type="protein sequence ID" value="SHG94561.1"/>
    <property type="molecule type" value="Genomic_DNA"/>
</dbReference>